<keyword evidence="5" id="KW-0862">Zinc</keyword>
<evidence type="ECO:0000256" key="7">
    <source>
        <dbReference type="ARBA" id="ARBA00023163"/>
    </source>
</evidence>
<dbReference type="Gene3D" id="3.30.160.60">
    <property type="entry name" value="Classic Zinc Finger"/>
    <property type="match status" value="4"/>
</dbReference>
<keyword evidence="3" id="KW-0677">Repeat</keyword>
<evidence type="ECO:0000256" key="5">
    <source>
        <dbReference type="ARBA" id="ARBA00022833"/>
    </source>
</evidence>
<feature type="compositionally biased region" description="Polar residues" evidence="10">
    <location>
        <begin position="447"/>
        <end position="457"/>
    </location>
</feature>
<evidence type="ECO:0000256" key="4">
    <source>
        <dbReference type="ARBA" id="ARBA00022771"/>
    </source>
</evidence>
<keyword evidence="7" id="KW-0804">Transcription</keyword>
<feature type="compositionally biased region" description="Polar residues" evidence="10">
    <location>
        <begin position="623"/>
        <end position="641"/>
    </location>
</feature>
<dbReference type="Pfam" id="PF00096">
    <property type="entry name" value="zf-C2H2"/>
    <property type="match status" value="2"/>
</dbReference>
<reference evidence="12 13" key="1">
    <citation type="submission" date="2022-05" db="EMBL/GenBank/DDBJ databases">
        <authorList>
            <consortium name="Genoscope - CEA"/>
            <person name="William W."/>
        </authorList>
    </citation>
    <scope>NUCLEOTIDE SEQUENCE [LARGE SCALE GENOMIC DNA]</scope>
</reference>
<feature type="region of interest" description="Disordered" evidence="10">
    <location>
        <begin position="475"/>
        <end position="494"/>
    </location>
</feature>
<evidence type="ECO:0000256" key="3">
    <source>
        <dbReference type="ARBA" id="ARBA00022737"/>
    </source>
</evidence>
<proteinExistence type="predicted"/>
<evidence type="ECO:0000256" key="10">
    <source>
        <dbReference type="SAM" id="MobiDB-lite"/>
    </source>
</evidence>
<feature type="region of interest" description="Disordered" evidence="10">
    <location>
        <begin position="242"/>
        <end position="267"/>
    </location>
</feature>
<evidence type="ECO:0000256" key="6">
    <source>
        <dbReference type="ARBA" id="ARBA00023015"/>
    </source>
</evidence>
<accession>A0ABN8Q6U6</accession>
<feature type="region of interest" description="Disordered" evidence="10">
    <location>
        <begin position="329"/>
        <end position="366"/>
    </location>
</feature>
<keyword evidence="4 9" id="KW-0863">Zinc-finger</keyword>
<dbReference type="Pfam" id="PF13912">
    <property type="entry name" value="zf-C2H2_6"/>
    <property type="match status" value="1"/>
</dbReference>
<evidence type="ECO:0000313" key="12">
    <source>
        <dbReference type="EMBL" id="CAH3157949.1"/>
    </source>
</evidence>
<feature type="domain" description="C2H2-type" evidence="11">
    <location>
        <begin position="502"/>
        <end position="529"/>
    </location>
</feature>
<comment type="caution">
    <text evidence="12">The sequence shown here is derived from an EMBL/GenBank/DDBJ whole genome shotgun (WGS) entry which is preliminary data.</text>
</comment>
<comment type="subcellular location">
    <subcellularLocation>
        <location evidence="1">Nucleus</location>
    </subcellularLocation>
</comment>
<dbReference type="SUPFAM" id="SSF57667">
    <property type="entry name" value="beta-beta-alpha zinc fingers"/>
    <property type="match status" value="2"/>
</dbReference>
<keyword evidence="8" id="KW-0539">Nucleus</keyword>
<dbReference type="PROSITE" id="PS00028">
    <property type="entry name" value="ZINC_FINGER_C2H2_1"/>
    <property type="match status" value="4"/>
</dbReference>
<dbReference type="InterPro" id="IPR013087">
    <property type="entry name" value="Znf_C2H2_type"/>
</dbReference>
<evidence type="ECO:0000256" key="9">
    <source>
        <dbReference type="PROSITE-ProRule" id="PRU00042"/>
    </source>
</evidence>
<keyword evidence="13" id="KW-1185">Reference proteome</keyword>
<dbReference type="PANTHER" id="PTHR24394:SF48">
    <property type="entry name" value="ZINC FINGER PROTEIN 771"/>
    <property type="match status" value="1"/>
</dbReference>
<dbReference type="SMART" id="SM00355">
    <property type="entry name" value="ZnF_C2H2"/>
    <property type="match status" value="4"/>
</dbReference>
<feature type="domain" description="C2H2-type" evidence="11">
    <location>
        <begin position="530"/>
        <end position="557"/>
    </location>
</feature>
<feature type="region of interest" description="Disordered" evidence="10">
    <location>
        <begin position="302"/>
        <end position="321"/>
    </location>
</feature>
<feature type="domain" description="C2H2-type" evidence="11">
    <location>
        <begin position="558"/>
        <end position="585"/>
    </location>
</feature>
<organism evidence="12 13">
    <name type="scientific">Porites lobata</name>
    <dbReference type="NCBI Taxonomy" id="104759"/>
    <lineage>
        <taxon>Eukaryota</taxon>
        <taxon>Metazoa</taxon>
        <taxon>Cnidaria</taxon>
        <taxon>Anthozoa</taxon>
        <taxon>Hexacorallia</taxon>
        <taxon>Scleractinia</taxon>
        <taxon>Fungiina</taxon>
        <taxon>Poritidae</taxon>
        <taxon>Porites</taxon>
    </lineage>
</organism>
<gene>
    <name evidence="12" type="ORF">PLOB_00002485</name>
</gene>
<feature type="compositionally biased region" description="Polar residues" evidence="10">
    <location>
        <begin position="336"/>
        <end position="365"/>
    </location>
</feature>
<keyword evidence="6" id="KW-0805">Transcription regulation</keyword>
<dbReference type="EMBL" id="CALNXK010000109">
    <property type="protein sequence ID" value="CAH3157949.1"/>
    <property type="molecule type" value="Genomic_DNA"/>
</dbReference>
<evidence type="ECO:0000259" key="11">
    <source>
        <dbReference type="PROSITE" id="PS50157"/>
    </source>
</evidence>
<keyword evidence="2" id="KW-0479">Metal-binding</keyword>
<feature type="domain" description="C2H2-type" evidence="11">
    <location>
        <begin position="586"/>
        <end position="613"/>
    </location>
</feature>
<dbReference type="PROSITE" id="PS50157">
    <property type="entry name" value="ZINC_FINGER_C2H2_2"/>
    <property type="match status" value="4"/>
</dbReference>
<evidence type="ECO:0000256" key="8">
    <source>
        <dbReference type="ARBA" id="ARBA00023242"/>
    </source>
</evidence>
<protein>
    <recommendedName>
        <fullName evidence="11">C2H2-type domain-containing protein</fullName>
    </recommendedName>
</protein>
<feature type="compositionally biased region" description="Basic and acidic residues" evidence="10">
    <location>
        <begin position="480"/>
        <end position="489"/>
    </location>
</feature>
<name>A0ABN8Q6U6_9CNID</name>
<evidence type="ECO:0000256" key="1">
    <source>
        <dbReference type="ARBA" id="ARBA00004123"/>
    </source>
</evidence>
<dbReference type="Proteomes" id="UP001159405">
    <property type="component" value="Unassembled WGS sequence"/>
</dbReference>
<feature type="region of interest" description="Disordered" evidence="10">
    <location>
        <begin position="188"/>
        <end position="215"/>
    </location>
</feature>
<feature type="compositionally biased region" description="Polar residues" evidence="10">
    <location>
        <begin position="302"/>
        <end position="316"/>
    </location>
</feature>
<sequence length="641" mass="70331">MASESGRIQVRKNEVLLLKNGQPILRVERGTTLSVIKLLYQADPRNKGTVIGLRPETDEPLPCVLTLDHSPLEEAKYELITHETSSQSSSHPASKEEVVTGAFHDGNSSNLSNSFYSQASIHSSYETSSALPQMVHTNHGTPLTVNISPESNPKKSLVYQRESNGSSLLVARSDNDHLPSHLSIFASSRRKKTTSRKSVIPRKVSPSSSPNPILANKSIHRIPFQRENGTNLRDEQLGDKRARFGEHGDSPGLCDSTENGNPTLHMEETDNMDLSAAQHRENGGSAAAASYSVEDATGISNFPNLESSSTNGSSPAVSDDHPVIIDVHSDSRETSGGENDSDSNFVSLENSPSHNHPSIAQSSRGNIKEVLPRANEEALSSHTSPVVLLQSTVLVKTEPNEFLPTTDSHSSEQNNRIHLLHPNEKNDYSENCGMVRRIPTDSYSVVLPTSSQDTHPSSLPGHQEPPVMPRVVNVVGSSPDHSESTEESHSQPTDDYMLPKAYSCDICHKRFDSANSMMRHKRSHSGDRPYICKICGWGFNLSGNLNQHLAIHQKVKPFKCVYCGKTFARSNVLKAHVRCHTGERPYQCQLCGSKFIIGHNLKKHMLTRHGIKEDGPEEVGSHNGENQNESTSVPELSQAYT</sequence>
<feature type="region of interest" description="Disordered" evidence="10">
    <location>
        <begin position="447"/>
        <end position="467"/>
    </location>
</feature>
<dbReference type="InterPro" id="IPR036236">
    <property type="entry name" value="Znf_C2H2_sf"/>
</dbReference>
<feature type="region of interest" description="Disordered" evidence="10">
    <location>
        <begin position="612"/>
        <end position="641"/>
    </location>
</feature>
<evidence type="ECO:0000313" key="13">
    <source>
        <dbReference type="Proteomes" id="UP001159405"/>
    </source>
</evidence>
<dbReference type="PANTHER" id="PTHR24394">
    <property type="entry name" value="ZINC FINGER PROTEIN"/>
    <property type="match status" value="1"/>
</dbReference>
<evidence type="ECO:0000256" key="2">
    <source>
        <dbReference type="ARBA" id="ARBA00022723"/>
    </source>
</evidence>